<dbReference type="RefSeq" id="XP_012897545.1">
    <property type="nucleotide sequence ID" value="XM_013042091.1"/>
</dbReference>
<reference evidence="2" key="1">
    <citation type="submission" date="2010-02" db="EMBL/GenBank/DDBJ databases">
        <title>Sequencing and annotation of the Blastocystis hominis genome.</title>
        <authorList>
            <person name="Wincker P."/>
        </authorList>
    </citation>
    <scope>NUCLEOTIDE SEQUENCE</scope>
    <source>
        <strain evidence="2">Singapore isolate B</strain>
    </source>
</reference>
<dbReference type="Proteomes" id="UP000008312">
    <property type="component" value="Unassembled WGS sequence"/>
</dbReference>
<evidence type="ECO:0000313" key="3">
    <source>
        <dbReference type="Proteomes" id="UP000008312"/>
    </source>
</evidence>
<dbReference type="AlphaFoldDB" id="D8M6S9"/>
<dbReference type="GO" id="GO:0000145">
    <property type="term" value="C:exocyst"/>
    <property type="evidence" value="ECO:0007669"/>
    <property type="project" value="TreeGrafter"/>
</dbReference>
<dbReference type="OMA" id="THSXSTE"/>
<gene>
    <name evidence="2" type="ORF">GSBLH_T00003366001</name>
</gene>
<dbReference type="GO" id="GO:0016020">
    <property type="term" value="C:membrane"/>
    <property type="evidence" value="ECO:0007669"/>
    <property type="project" value="TreeGrafter"/>
</dbReference>
<dbReference type="InterPro" id="IPR048359">
    <property type="entry name" value="EXOC6_Sec15_N"/>
</dbReference>
<dbReference type="PANTHER" id="PTHR12702">
    <property type="entry name" value="SEC15"/>
    <property type="match status" value="1"/>
</dbReference>
<name>D8M6S9_BLAHO</name>
<proteinExistence type="predicted"/>
<dbReference type="GO" id="GO:0090522">
    <property type="term" value="P:vesicle tethering involved in exocytosis"/>
    <property type="evidence" value="ECO:0007669"/>
    <property type="project" value="InterPro"/>
</dbReference>
<dbReference type="OrthoDB" id="10267033at2759"/>
<dbReference type="Pfam" id="PF20651">
    <property type="entry name" value="EXOC6_Sec15_N"/>
    <property type="match status" value="1"/>
</dbReference>
<dbReference type="GeneID" id="24920469"/>
<organism evidence="2">
    <name type="scientific">Blastocystis hominis</name>
    <dbReference type="NCBI Taxonomy" id="12968"/>
    <lineage>
        <taxon>Eukaryota</taxon>
        <taxon>Sar</taxon>
        <taxon>Stramenopiles</taxon>
        <taxon>Bigyra</taxon>
        <taxon>Opalozoa</taxon>
        <taxon>Opalinata</taxon>
        <taxon>Blastocystidae</taxon>
        <taxon>Blastocystis</taxon>
    </lineage>
</organism>
<dbReference type="GO" id="GO:0006886">
    <property type="term" value="P:intracellular protein transport"/>
    <property type="evidence" value="ECO:0007669"/>
    <property type="project" value="InterPro"/>
</dbReference>
<keyword evidence="3" id="KW-1185">Reference proteome</keyword>
<sequence length="349" mass="40549">MLKTVLQRGWTEPFKKSLKSYIDDHKQSLQDNCNKNYIQFCNNMDQILDMRRDVKALRDNVTSFHDDVSFKGTRILRETERYISYQNTLEHVGKASDDLVIFDSLLTMVERVNKLVDEKNYYLALKTLDTLKVSLKTVPECRLTRNLQAFIQPQTDKIISLCRSAFLKWCGEIRSVCRTIGEASMIRAFNRKHKDADAKLKKEGVEDILEKVDLSVVFEYQHVFEHASRLSEFKRLYIENRETQCDFDLLASRNLKALETSKFVSLLNGLLYASIGFFLVEDNLQRGSLLYNDSTHMQDLFNEQLKTLKEALLYHLRSISDVDTLLSIEVRFFSSLLILSRLPCGPTPT</sequence>
<protein>
    <recommendedName>
        <fullName evidence="1">Exocyst complex component EXOC6/Sec15 N-terminal domain-containing protein</fullName>
    </recommendedName>
</protein>
<accession>D8M6S9</accession>
<evidence type="ECO:0000313" key="2">
    <source>
        <dbReference type="EMBL" id="CBK23497.2"/>
    </source>
</evidence>
<dbReference type="GO" id="GO:0006893">
    <property type="term" value="P:Golgi to plasma membrane transport"/>
    <property type="evidence" value="ECO:0007669"/>
    <property type="project" value="TreeGrafter"/>
</dbReference>
<feature type="domain" description="Exocyst complex component EXOC6/Sec15 N-terminal" evidence="1">
    <location>
        <begin position="18"/>
        <end position="185"/>
    </location>
</feature>
<dbReference type="EMBL" id="FN668661">
    <property type="protein sequence ID" value="CBK23497.2"/>
    <property type="molecule type" value="Genomic_DNA"/>
</dbReference>
<evidence type="ECO:0000259" key="1">
    <source>
        <dbReference type="Pfam" id="PF20651"/>
    </source>
</evidence>
<dbReference type="InterPro" id="IPR007225">
    <property type="entry name" value="EXOC6/Sec15"/>
</dbReference>
<dbReference type="InParanoid" id="D8M6S9"/>
<dbReference type="PANTHER" id="PTHR12702:SF0">
    <property type="entry name" value="EXOCYST COMPLEX COMPONENT 6"/>
    <property type="match status" value="1"/>
</dbReference>